<reference evidence="4 5" key="1">
    <citation type="submission" date="2025-05" db="UniProtKB">
        <authorList>
            <consortium name="RefSeq"/>
        </authorList>
    </citation>
    <scope>IDENTIFICATION</scope>
    <source>
        <tissue evidence="4 5">Thorax and Abdomen</tissue>
    </source>
</reference>
<dbReference type="PANTHER" id="PTHR46606">
    <property type="entry name" value="SHOOTIN-1"/>
    <property type="match status" value="1"/>
</dbReference>
<dbReference type="RefSeq" id="XP_046602668.1">
    <property type="nucleotide sequence ID" value="XM_046746712.1"/>
</dbReference>
<keyword evidence="3" id="KW-1185">Reference proteome</keyword>
<feature type="region of interest" description="Disordered" evidence="2">
    <location>
        <begin position="568"/>
        <end position="597"/>
    </location>
</feature>
<feature type="coiled-coil region" evidence="1">
    <location>
        <begin position="276"/>
        <end position="495"/>
    </location>
</feature>
<evidence type="ECO:0000256" key="1">
    <source>
        <dbReference type="SAM" id="Coils"/>
    </source>
</evidence>
<dbReference type="InterPro" id="IPR024849">
    <property type="entry name" value="Shootin-1"/>
</dbReference>
<sequence length="623" mass="71438">MNKTQLEIVLATEPPRSPSGNSSHSHIPLPKVSSTVRLLDRYPPARRESPEKMVNRRSPARTTSVALQRASFEKGDTSPVQANNKSRSYSSNSPIESRNTEEKTMWRTNSTEGKRVETIRSTLELGDKKLNRSNSFMESKWKSKYEDSEKRRKMLLQKSESNLRDHADLEKKYNHLQRQNNSLQAQVVDNEEKLNKLRTVSEAVCKEYEQLKRQYDIETGAMHRAMQQATQWYKQNRELKRKSQVLAQKFLQVNPEGIVDIDIDISDEVDSNSDDTEQLRETVRELSQDVARLQTELNAAKLQEFEAQEQVTLLSSQLEEERALREEGEAKIKEFQKQRENMERVTRMVADEVQALKEQCEKERENAKNMKIEADKAQKERNVLAHQSSLLLAEIATDSDGRLLAVLLEVESLKRSLEEEQQRHVAQVQALQEKLEERESNVEFEILEEKLKLADTELEIAVQRSECAELSVERLEQTVKELEEKIKDLETKAAQPPAPPLPPPPPPPPMFESANATIKLLTREKNHTNSNNSALSDMENMLGINKRPAAVAQQPAIDDVISQIKGGRFTLKQTDKQRDEERKRRQEAEAAPPAVSEMLTILGTMRRRAKPTRQSFKFSESTA</sequence>
<dbReference type="GeneID" id="107217744"/>
<dbReference type="GO" id="GO:0005737">
    <property type="term" value="C:cytoplasm"/>
    <property type="evidence" value="ECO:0007669"/>
    <property type="project" value="TreeGrafter"/>
</dbReference>
<dbReference type="RefSeq" id="XP_015510873.2">
    <property type="nucleotide sequence ID" value="XM_015655387.2"/>
</dbReference>
<feature type="compositionally biased region" description="Basic and acidic residues" evidence="2">
    <location>
        <begin position="38"/>
        <end position="54"/>
    </location>
</feature>
<name>A0A6J0BAZ5_NEOLC</name>
<keyword evidence="1" id="KW-0175">Coiled coil</keyword>
<dbReference type="AlphaFoldDB" id="A0A6J0BAZ5"/>
<evidence type="ECO:0000313" key="3">
    <source>
        <dbReference type="Proteomes" id="UP000829291"/>
    </source>
</evidence>
<feature type="coiled-coil region" evidence="1">
    <location>
        <begin position="166"/>
        <end position="242"/>
    </location>
</feature>
<feature type="compositionally biased region" description="Basic and acidic residues" evidence="2">
    <location>
        <begin position="573"/>
        <end position="588"/>
    </location>
</feature>
<protein>
    <submittedName>
        <fullName evidence="4 5">Shootin-1 isoform X1</fullName>
    </submittedName>
</protein>
<dbReference type="Proteomes" id="UP000829291">
    <property type="component" value="Chromosome 1"/>
</dbReference>
<dbReference type="KEGG" id="nlo:107217744"/>
<accession>A0A6J0BAZ5</accession>
<organism evidence="3 4">
    <name type="scientific">Neodiprion lecontei</name>
    <name type="common">Redheaded pine sawfly</name>
    <dbReference type="NCBI Taxonomy" id="441921"/>
    <lineage>
        <taxon>Eukaryota</taxon>
        <taxon>Metazoa</taxon>
        <taxon>Ecdysozoa</taxon>
        <taxon>Arthropoda</taxon>
        <taxon>Hexapoda</taxon>
        <taxon>Insecta</taxon>
        <taxon>Pterygota</taxon>
        <taxon>Neoptera</taxon>
        <taxon>Endopterygota</taxon>
        <taxon>Hymenoptera</taxon>
        <taxon>Tenthredinoidea</taxon>
        <taxon>Diprionidae</taxon>
        <taxon>Diprioninae</taxon>
        <taxon>Neodiprion</taxon>
    </lineage>
</organism>
<proteinExistence type="predicted"/>
<dbReference type="GO" id="GO:2001224">
    <property type="term" value="P:positive regulation of neuron migration"/>
    <property type="evidence" value="ECO:0007669"/>
    <property type="project" value="TreeGrafter"/>
</dbReference>
<feature type="compositionally biased region" description="Polar residues" evidence="2">
    <location>
        <begin position="78"/>
        <end position="97"/>
    </location>
</feature>
<gene>
    <name evidence="4 5" type="primary">LOC107217744</name>
</gene>
<evidence type="ECO:0000313" key="5">
    <source>
        <dbReference type="RefSeq" id="XP_046602668.1"/>
    </source>
</evidence>
<dbReference type="GO" id="GO:0048812">
    <property type="term" value="P:neuron projection morphogenesis"/>
    <property type="evidence" value="ECO:0007669"/>
    <property type="project" value="TreeGrafter"/>
</dbReference>
<dbReference type="GO" id="GO:0044295">
    <property type="term" value="C:axonal growth cone"/>
    <property type="evidence" value="ECO:0007669"/>
    <property type="project" value="TreeGrafter"/>
</dbReference>
<feature type="region of interest" description="Disordered" evidence="2">
    <location>
        <begin position="1"/>
        <end position="114"/>
    </location>
</feature>
<dbReference type="GO" id="GO:0031252">
    <property type="term" value="C:cell leading edge"/>
    <property type="evidence" value="ECO:0007669"/>
    <property type="project" value="TreeGrafter"/>
</dbReference>
<dbReference type="PANTHER" id="PTHR46606:SF5">
    <property type="entry name" value="SHOOTIN-1"/>
    <property type="match status" value="1"/>
</dbReference>
<evidence type="ECO:0000256" key="2">
    <source>
        <dbReference type="SAM" id="MobiDB-lite"/>
    </source>
</evidence>
<dbReference type="OrthoDB" id="6429491at2759"/>
<dbReference type="InParanoid" id="A0A6J0BAZ5"/>
<evidence type="ECO:0000313" key="4">
    <source>
        <dbReference type="RefSeq" id="XP_015510873.2"/>
    </source>
</evidence>